<protein>
    <submittedName>
        <fullName evidence="1">Uncharacterized protein</fullName>
    </submittedName>
</protein>
<evidence type="ECO:0000313" key="1">
    <source>
        <dbReference type="EMBL" id="KIL01036.1"/>
    </source>
</evidence>
<dbReference type="Proteomes" id="UP000054538">
    <property type="component" value="Unassembled WGS sequence"/>
</dbReference>
<reference evidence="2" key="2">
    <citation type="submission" date="2015-01" db="EMBL/GenBank/DDBJ databases">
        <title>Evolutionary Origins and Diversification of the Mycorrhizal Mutualists.</title>
        <authorList>
            <consortium name="DOE Joint Genome Institute"/>
            <consortium name="Mycorrhizal Genomics Consortium"/>
            <person name="Kohler A."/>
            <person name="Kuo A."/>
            <person name="Nagy L.G."/>
            <person name="Floudas D."/>
            <person name="Copeland A."/>
            <person name="Barry K.W."/>
            <person name="Cichocki N."/>
            <person name="Veneault-Fourrey C."/>
            <person name="LaButti K."/>
            <person name="Lindquist E.A."/>
            <person name="Lipzen A."/>
            <person name="Lundell T."/>
            <person name="Morin E."/>
            <person name="Murat C."/>
            <person name="Riley R."/>
            <person name="Ohm R."/>
            <person name="Sun H."/>
            <person name="Tunlid A."/>
            <person name="Henrissat B."/>
            <person name="Grigoriev I.V."/>
            <person name="Hibbett D.S."/>
            <person name="Martin F."/>
        </authorList>
    </citation>
    <scope>NUCLEOTIDE SEQUENCE [LARGE SCALE GENOMIC DNA]</scope>
    <source>
        <strain evidence="2">Ve08.2h10</strain>
    </source>
</reference>
<dbReference type="AlphaFoldDB" id="A0A0D0EDF6"/>
<proteinExistence type="predicted"/>
<accession>A0A0D0EDF6</accession>
<reference evidence="1 2" key="1">
    <citation type="submission" date="2014-04" db="EMBL/GenBank/DDBJ databases">
        <authorList>
            <consortium name="DOE Joint Genome Institute"/>
            <person name="Kuo A."/>
            <person name="Kohler A."/>
            <person name="Jargeat P."/>
            <person name="Nagy L.G."/>
            <person name="Floudas D."/>
            <person name="Copeland A."/>
            <person name="Barry K.W."/>
            <person name="Cichocki N."/>
            <person name="Veneault-Fourrey C."/>
            <person name="LaButti K."/>
            <person name="Lindquist E.A."/>
            <person name="Lipzen A."/>
            <person name="Lundell T."/>
            <person name="Morin E."/>
            <person name="Murat C."/>
            <person name="Sun H."/>
            <person name="Tunlid A."/>
            <person name="Henrissat B."/>
            <person name="Grigoriev I.V."/>
            <person name="Hibbett D.S."/>
            <person name="Martin F."/>
            <person name="Nordberg H.P."/>
            <person name="Cantor M.N."/>
            <person name="Hua S.X."/>
        </authorList>
    </citation>
    <scope>NUCLEOTIDE SEQUENCE [LARGE SCALE GENOMIC DNA]</scope>
    <source>
        <strain evidence="1 2">Ve08.2h10</strain>
    </source>
</reference>
<keyword evidence="2" id="KW-1185">Reference proteome</keyword>
<evidence type="ECO:0000313" key="2">
    <source>
        <dbReference type="Proteomes" id="UP000054538"/>
    </source>
</evidence>
<name>A0A0D0EDF6_9AGAM</name>
<sequence>MKTSELRPPIRNSDQWQLRTPCISCASTEQGQTTVSGCQGPGHSCWYGVTPQSAGFEAPSCTNQERVLRSV</sequence>
<dbReference type="EMBL" id="KN824823">
    <property type="protein sequence ID" value="KIL01036.1"/>
    <property type="molecule type" value="Genomic_DNA"/>
</dbReference>
<dbReference type="InParanoid" id="A0A0D0EDF6"/>
<dbReference type="HOGENOM" id="CLU_2740761_0_0_1"/>
<organism evidence="1 2">
    <name type="scientific">Paxillus rubicundulus Ve08.2h10</name>
    <dbReference type="NCBI Taxonomy" id="930991"/>
    <lineage>
        <taxon>Eukaryota</taxon>
        <taxon>Fungi</taxon>
        <taxon>Dikarya</taxon>
        <taxon>Basidiomycota</taxon>
        <taxon>Agaricomycotina</taxon>
        <taxon>Agaricomycetes</taxon>
        <taxon>Agaricomycetidae</taxon>
        <taxon>Boletales</taxon>
        <taxon>Paxilineae</taxon>
        <taxon>Paxillaceae</taxon>
        <taxon>Paxillus</taxon>
    </lineage>
</organism>
<gene>
    <name evidence="1" type="ORF">PAXRUDRAFT_187370</name>
</gene>